<organism evidence="7 8">
    <name type="scientific">Legionella wadsworthii</name>
    <dbReference type="NCBI Taxonomy" id="28088"/>
    <lineage>
        <taxon>Bacteria</taxon>
        <taxon>Pseudomonadati</taxon>
        <taxon>Pseudomonadota</taxon>
        <taxon>Gammaproteobacteria</taxon>
        <taxon>Legionellales</taxon>
        <taxon>Legionellaceae</taxon>
        <taxon>Legionella</taxon>
    </lineage>
</organism>
<dbReference type="PIRSF" id="PIRSF003078">
    <property type="entry name" value="GidB"/>
    <property type="match status" value="1"/>
</dbReference>
<dbReference type="EMBL" id="UGPB01000001">
    <property type="protein sequence ID" value="STY27941.1"/>
    <property type="molecule type" value="Genomic_DNA"/>
</dbReference>
<dbReference type="Pfam" id="PF02527">
    <property type="entry name" value="GidB"/>
    <property type="match status" value="1"/>
</dbReference>
<evidence type="ECO:0000256" key="3">
    <source>
        <dbReference type="ARBA" id="ARBA00022603"/>
    </source>
</evidence>
<evidence type="ECO:0000256" key="4">
    <source>
        <dbReference type="ARBA" id="ARBA00022679"/>
    </source>
</evidence>
<dbReference type="InterPro" id="IPR003682">
    <property type="entry name" value="rRNA_ssu_MeTfrase_G"/>
</dbReference>
<evidence type="ECO:0000313" key="8">
    <source>
        <dbReference type="Proteomes" id="UP000255297"/>
    </source>
</evidence>
<keyword evidence="5 6" id="KW-0949">S-adenosyl-L-methionine</keyword>
<feature type="binding site" evidence="6">
    <location>
        <begin position="128"/>
        <end position="129"/>
    </location>
    <ligand>
        <name>S-adenosyl-L-methionine</name>
        <dbReference type="ChEBI" id="CHEBI:59789"/>
    </ligand>
</feature>
<dbReference type="RefSeq" id="WP_031566961.1">
    <property type="nucleotide sequence ID" value="NZ_CAAAIS010000005.1"/>
</dbReference>
<name>A0A378LV15_9GAMM</name>
<dbReference type="STRING" id="1122170.GCA_000701265_01660"/>
<feature type="binding site" evidence="6">
    <location>
        <position position="143"/>
    </location>
    <ligand>
        <name>S-adenosyl-L-methionine</name>
        <dbReference type="ChEBI" id="CHEBI:59789"/>
    </ligand>
</feature>
<dbReference type="HAMAP" id="MF_00074">
    <property type="entry name" value="16SrRNA_methyltr_G"/>
    <property type="match status" value="1"/>
</dbReference>
<keyword evidence="3 6" id="KW-0489">Methyltransferase</keyword>
<accession>A0A378LV15</accession>
<reference evidence="7 8" key="1">
    <citation type="submission" date="2018-06" db="EMBL/GenBank/DDBJ databases">
        <authorList>
            <consortium name="Pathogen Informatics"/>
            <person name="Doyle S."/>
        </authorList>
    </citation>
    <scope>NUCLEOTIDE SEQUENCE [LARGE SCALE GENOMIC DNA]</scope>
    <source>
        <strain evidence="7 8">NCTC11532</strain>
    </source>
</reference>
<evidence type="ECO:0000256" key="2">
    <source>
        <dbReference type="ARBA" id="ARBA00022552"/>
    </source>
</evidence>
<evidence type="ECO:0000313" key="7">
    <source>
        <dbReference type="EMBL" id="STY27941.1"/>
    </source>
</evidence>
<dbReference type="Gene3D" id="3.40.50.150">
    <property type="entry name" value="Vaccinia Virus protein VP39"/>
    <property type="match status" value="1"/>
</dbReference>
<keyword evidence="8" id="KW-1185">Reference proteome</keyword>
<dbReference type="NCBIfam" id="TIGR00138">
    <property type="entry name" value="rsmG_gidB"/>
    <property type="match status" value="1"/>
</dbReference>
<keyword evidence="4 6" id="KW-0808">Transferase</keyword>
<comment type="subcellular location">
    <subcellularLocation>
        <location evidence="6">Cytoplasm</location>
    </subcellularLocation>
</comment>
<dbReference type="SUPFAM" id="SSF53335">
    <property type="entry name" value="S-adenosyl-L-methionine-dependent methyltransferases"/>
    <property type="match status" value="1"/>
</dbReference>
<keyword evidence="1 6" id="KW-0963">Cytoplasm</keyword>
<feature type="binding site" evidence="6">
    <location>
        <position position="77"/>
    </location>
    <ligand>
        <name>S-adenosyl-L-methionine</name>
        <dbReference type="ChEBI" id="CHEBI:59789"/>
    </ligand>
</feature>
<evidence type="ECO:0000256" key="1">
    <source>
        <dbReference type="ARBA" id="ARBA00022490"/>
    </source>
</evidence>
<evidence type="ECO:0000256" key="6">
    <source>
        <dbReference type="HAMAP-Rule" id="MF_00074"/>
    </source>
</evidence>
<dbReference type="CDD" id="cd02440">
    <property type="entry name" value="AdoMet_MTases"/>
    <property type="match status" value="1"/>
</dbReference>
<evidence type="ECO:0000256" key="5">
    <source>
        <dbReference type="ARBA" id="ARBA00022691"/>
    </source>
</evidence>
<dbReference type="GO" id="GO:0070043">
    <property type="term" value="F:rRNA (guanine-N7-)-methyltransferase activity"/>
    <property type="evidence" value="ECO:0007669"/>
    <property type="project" value="UniProtKB-UniRule"/>
</dbReference>
<dbReference type="AlphaFoldDB" id="A0A378LV15"/>
<dbReference type="EC" id="2.1.1.170" evidence="6"/>
<comment type="caution">
    <text evidence="6">Lacks conserved residue(s) required for the propagation of feature annotation.</text>
</comment>
<dbReference type="PANTHER" id="PTHR31760:SF0">
    <property type="entry name" value="S-ADENOSYL-L-METHIONINE-DEPENDENT METHYLTRANSFERASES SUPERFAMILY PROTEIN"/>
    <property type="match status" value="1"/>
</dbReference>
<dbReference type="PANTHER" id="PTHR31760">
    <property type="entry name" value="S-ADENOSYL-L-METHIONINE-DEPENDENT METHYLTRANSFERASES SUPERFAMILY PROTEIN"/>
    <property type="match status" value="1"/>
</dbReference>
<dbReference type="Proteomes" id="UP000255297">
    <property type="component" value="Unassembled WGS sequence"/>
</dbReference>
<comment type="catalytic activity">
    <reaction evidence="6">
        <text>guanosine(527) in 16S rRNA + S-adenosyl-L-methionine = N(7)-methylguanosine(527) in 16S rRNA + S-adenosyl-L-homocysteine</text>
        <dbReference type="Rhea" id="RHEA:42732"/>
        <dbReference type="Rhea" id="RHEA-COMP:10209"/>
        <dbReference type="Rhea" id="RHEA-COMP:10210"/>
        <dbReference type="ChEBI" id="CHEBI:57856"/>
        <dbReference type="ChEBI" id="CHEBI:59789"/>
        <dbReference type="ChEBI" id="CHEBI:74269"/>
        <dbReference type="ChEBI" id="CHEBI:74480"/>
        <dbReference type="EC" id="2.1.1.170"/>
    </reaction>
</comment>
<gene>
    <name evidence="7" type="primary">gidB</name>
    <name evidence="6" type="synonym">rsmG</name>
    <name evidence="7" type="ORF">NCTC11532_00102</name>
</gene>
<proteinExistence type="inferred from homology"/>
<dbReference type="GO" id="GO:0005829">
    <property type="term" value="C:cytosol"/>
    <property type="evidence" value="ECO:0007669"/>
    <property type="project" value="TreeGrafter"/>
</dbReference>
<feature type="binding site" evidence="6">
    <location>
        <position position="82"/>
    </location>
    <ligand>
        <name>S-adenosyl-L-methionine</name>
        <dbReference type="ChEBI" id="CHEBI:59789"/>
    </ligand>
</feature>
<sequence length="211" mass="23933">MKEHIEHIQFLLKESLNKLGLDALNPGLSEYLCLLNKWNLAYNLTAIRDLDTMVSKHILDSLAIIPWLKGTQIIDVGTGAGLPGIPLALAKPDTNFVLLDSNGKKIRFLKEVKRQLNIKNLEIVQLRVENYHPTQGFDTVLSRAFSSLEQMIQWTQHLIADKGIWLAMKGRCPDAELNEIKQHYKIERYEVAGIEGERCCIIIENESGKSD</sequence>
<comment type="similarity">
    <text evidence="6">Belongs to the methyltransferase superfamily. RNA methyltransferase RsmG family.</text>
</comment>
<protein>
    <recommendedName>
        <fullName evidence="6">Ribosomal RNA small subunit methyltransferase G</fullName>
        <ecNumber evidence="6">2.1.1.170</ecNumber>
    </recommendedName>
    <alternativeName>
        <fullName evidence="6">16S rRNA 7-methylguanosine methyltransferase</fullName>
        <shortName evidence="6">16S rRNA m7G methyltransferase</shortName>
    </alternativeName>
</protein>
<dbReference type="InterPro" id="IPR029063">
    <property type="entry name" value="SAM-dependent_MTases_sf"/>
</dbReference>
<dbReference type="OrthoDB" id="9808773at2"/>
<comment type="function">
    <text evidence="6">Specifically methylates the N7 position of guanine in position 527 of 16S rRNA.</text>
</comment>
<keyword evidence="2 6" id="KW-0698">rRNA processing</keyword>